<dbReference type="PROSITE" id="PS50949">
    <property type="entry name" value="HTH_GNTR"/>
    <property type="match status" value="1"/>
</dbReference>
<dbReference type="InterPro" id="IPR036390">
    <property type="entry name" value="WH_DNA-bd_sf"/>
</dbReference>
<dbReference type="EMBL" id="QFQZ01000015">
    <property type="protein sequence ID" value="PZR35483.1"/>
    <property type="molecule type" value="Genomic_DNA"/>
</dbReference>
<dbReference type="GO" id="GO:0003700">
    <property type="term" value="F:DNA-binding transcription factor activity"/>
    <property type="evidence" value="ECO:0007669"/>
    <property type="project" value="InterPro"/>
</dbReference>
<gene>
    <name evidence="5" type="ORF">DI526_06915</name>
</gene>
<dbReference type="InterPro" id="IPR036388">
    <property type="entry name" value="WH-like_DNA-bd_sf"/>
</dbReference>
<dbReference type="SUPFAM" id="SSF46785">
    <property type="entry name" value="Winged helix' DNA-binding domain"/>
    <property type="match status" value="1"/>
</dbReference>
<reference evidence="5 6" key="1">
    <citation type="submission" date="2017-08" db="EMBL/GenBank/DDBJ databases">
        <title>Infants hospitalized years apart are colonized by the same room-sourced microbial strains.</title>
        <authorList>
            <person name="Brooks B."/>
            <person name="Olm M.R."/>
            <person name="Firek B.A."/>
            <person name="Baker R."/>
            <person name="Thomas B.C."/>
            <person name="Morowitz M.J."/>
            <person name="Banfield J.F."/>
        </authorList>
    </citation>
    <scope>NUCLEOTIDE SEQUENCE [LARGE SCALE GENOMIC DNA]</scope>
    <source>
        <strain evidence="5">S2_003_000_R2_4</strain>
    </source>
</reference>
<dbReference type="PANTHER" id="PTHR43537">
    <property type="entry name" value="TRANSCRIPTIONAL REGULATOR, GNTR FAMILY"/>
    <property type="match status" value="1"/>
</dbReference>
<evidence type="ECO:0000256" key="1">
    <source>
        <dbReference type="ARBA" id="ARBA00023015"/>
    </source>
</evidence>
<evidence type="ECO:0000313" key="6">
    <source>
        <dbReference type="Proteomes" id="UP000249393"/>
    </source>
</evidence>
<dbReference type="InterPro" id="IPR000524">
    <property type="entry name" value="Tscrpt_reg_HTH_GntR"/>
</dbReference>
<sequence>MIDRPGTGERVYLSIKTFLLSESALRPGERVDVPDLSRRFGASATPVRAALHRLVGERLLTALPGEGFLVPRMNEPDLSDLYQWNAALLVNAARAADVEPAVPVEPPAGDGPIAVLEDLFARLAARSGNVEMEWAVAGASDRLHRPRCAELDLIPEFLDEALELRRLAAIGSAGPLRQAIVTYHRRRLRVVPAIVRSLHGLTDRDPRRPAE</sequence>
<organism evidence="5 6">
    <name type="scientific">Caulobacter segnis</name>
    <dbReference type="NCBI Taxonomy" id="88688"/>
    <lineage>
        <taxon>Bacteria</taxon>
        <taxon>Pseudomonadati</taxon>
        <taxon>Pseudomonadota</taxon>
        <taxon>Alphaproteobacteria</taxon>
        <taxon>Caulobacterales</taxon>
        <taxon>Caulobacteraceae</taxon>
        <taxon>Caulobacter</taxon>
    </lineage>
</organism>
<keyword evidence="2" id="KW-0238">DNA-binding</keyword>
<dbReference type="Gene3D" id="1.10.10.10">
    <property type="entry name" value="Winged helix-like DNA-binding domain superfamily/Winged helix DNA-binding domain"/>
    <property type="match status" value="1"/>
</dbReference>
<evidence type="ECO:0000256" key="3">
    <source>
        <dbReference type="ARBA" id="ARBA00023163"/>
    </source>
</evidence>
<dbReference type="AlphaFoldDB" id="A0A2W5VCD3"/>
<keyword evidence="1" id="KW-0805">Transcription regulation</keyword>
<name>A0A2W5VCD3_9CAUL</name>
<keyword evidence="3" id="KW-0804">Transcription</keyword>
<proteinExistence type="predicted"/>
<dbReference type="PANTHER" id="PTHR43537:SF5">
    <property type="entry name" value="UXU OPERON TRANSCRIPTIONAL REGULATOR"/>
    <property type="match status" value="1"/>
</dbReference>
<dbReference type="RefSeq" id="WP_304275879.1">
    <property type="nucleotide sequence ID" value="NZ_QFQZ01000015.1"/>
</dbReference>
<dbReference type="Proteomes" id="UP000249393">
    <property type="component" value="Unassembled WGS sequence"/>
</dbReference>
<dbReference type="GO" id="GO:0003677">
    <property type="term" value="F:DNA binding"/>
    <property type="evidence" value="ECO:0007669"/>
    <property type="project" value="UniProtKB-KW"/>
</dbReference>
<dbReference type="SMART" id="SM00345">
    <property type="entry name" value="HTH_GNTR"/>
    <property type="match status" value="1"/>
</dbReference>
<dbReference type="Pfam" id="PF00392">
    <property type="entry name" value="GntR"/>
    <property type="match status" value="1"/>
</dbReference>
<feature type="domain" description="HTH gntR-type" evidence="4">
    <location>
        <begin position="5"/>
        <end position="73"/>
    </location>
</feature>
<evidence type="ECO:0000256" key="2">
    <source>
        <dbReference type="ARBA" id="ARBA00023125"/>
    </source>
</evidence>
<evidence type="ECO:0000313" key="5">
    <source>
        <dbReference type="EMBL" id="PZR35483.1"/>
    </source>
</evidence>
<evidence type="ECO:0000259" key="4">
    <source>
        <dbReference type="PROSITE" id="PS50949"/>
    </source>
</evidence>
<protein>
    <submittedName>
        <fullName evidence="5">GntR family transcriptional regulator</fullName>
    </submittedName>
</protein>
<accession>A0A2W5VCD3</accession>
<comment type="caution">
    <text evidence="5">The sequence shown here is derived from an EMBL/GenBank/DDBJ whole genome shotgun (WGS) entry which is preliminary data.</text>
</comment>